<gene>
    <name evidence="7" type="ORF">EUA07_14230</name>
</gene>
<dbReference type="InterPro" id="IPR016185">
    <property type="entry name" value="PreATP-grasp_dom_sf"/>
</dbReference>
<reference evidence="7 8" key="1">
    <citation type="submission" date="2019-01" db="EMBL/GenBank/DDBJ databases">
        <title>Novel species of Nocardioides.</title>
        <authorList>
            <person name="Liu Q."/>
            <person name="Xin Y.-H."/>
        </authorList>
    </citation>
    <scope>NUCLEOTIDE SEQUENCE [LARGE SCALE GENOMIC DNA]</scope>
    <source>
        <strain evidence="7 8">CGMCC 4.6875</strain>
    </source>
</reference>
<evidence type="ECO:0000256" key="5">
    <source>
        <dbReference type="ARBA" id="ARBA00022842"/>
    </source>
</evidence>
<name>A0A4V1RMA3_9ACTN</name>
<protein>
    <submittedName>
        <fullName evidence="7">Glutathionylspermidine synthase family protein</fullName>
    </submittedName>
</protein>
<keyword evidence="1" id="KW-0436">Ligase</keyword>
<keyword evidence="2" id="KW-0479">Metal-binding</keyword>
<evidence type="ECO:0000313" key="7">
    <source>
        <dbReference type="EMBL" id="RYC00291.1"/>
    </source>
</evidence>
<evidence type="ECO:0000256" key="4">
    <source>
        <dbReference type="ARBA" id="ARBA00022840"/>
    </source>
</evidence>
<keyword evidence="5" id="KW-0460">Magnesium</keyword>
<dbReference type="SUPFAM" id="SSF52440">
    <property type="entry name" value="PreATP-grasp domain"/>
    <property type="match status" value="1"/>
</dbReference>
<evidence type="ECO:0000256" key="1">
    <source>
        <dbReference type="ARBA" id="ARBA00022598"/>
    </source>
</evidence>
<proteinExistence type="predicted"/>
<dbReference type="GO" id="GO:0016874">
    <property type="term" value="F:ligase activity"/>
    <property type="evidence" value="ECO:0007669"/>
    <property type="project" value="UniProtKB-KW"/>
</dbReference>
<dbReference type="InterPro" id="IPR005494">
    <property type="entry name" value="GSPS_pre-ATP-grasp-like_dom"/>
</dbReference>
<sequence>MWRHRSRAREGWRDTVVEQGLVFPVTKMPDGSELPYWNEDAWYEVTMEEVEALEAATEELWAMCLQAVTHMATTMTDERLGLPPGSLEVVRRSVEAGDPALYARFDLAYGADGSIKMLEINGDTPTGLVETGIIQWNWMEDVMPEMDQWNSVHDRLVAGWRKLRRSGHFDGDRLHFLYDLGEEDSYDGGEMEMTVHYLMDTAVQAGWIALAHPVAEVGWNPDTRDFRDVHDEPLRNAFKLYAWEEMLAEPFGRFVVDRAEARPTKWIEPAWKVLLSTKALLPVLWELFPRHRLLLPAYFDVPRDLERWVAKPLHGREGDNIRIHLDDMLEDVVMPGGYGAEGWVYQAYTELPSFEGNRVVLGSWIVDGEAAGMLVRESDNMVTDYFSRVAPHVISDGLAPSEAQVAQWLAERVGPDAPTLT</sequence>
<evidence type="ECO:0000313" key="8">
    <source>
        <dbReference type="Proteomes" id="UP000293291"/>
    </source>
</evidence>
<dbReference type="GO" id="GO:0046872">
    <property type="term" value="F:metal ion binding"/>
    <property type="evidence" value="ECO:0007669"/>
    <property type="project" value="UniProtKB-KW"/>
</dbReference>
<dbReference type="OrthoDB" id="9765517at2"/>
<dbReference type="GO" id="GO:0005524">
    <property type="term" value="F:ATP binding"/>
    <property type="evidence" value="ECO:0007669"/>
    <property type="project" value="UniProtKB-KW"/>
</dbReference>
<comment type="caution">
    <text evidence="7">The sequence shown here is derived from an EMBL/GenBank/DDBJ whole genome shotgun (WGS) entry which is preliminary data.</text>
</comment>
<dbReference type="Pfam" id="PF03738">
    <property type="entry name" value="GSP_synth"/>
    <property type="match status" value="1"/>
</dbReference>
<dbReference type="AlphaFoldDB" id="A0A4V1RMA3"/>
<organism evidence="7 8">
    <name type="scientific">Nocardioides ganghwensis</name>
    <dbReference type="NCBI Taxonomy" id="252230"/>
    <lineage>
        <taxon>Bacteria</taxon>
        <taxon>Bacillati</taxon>
        <taxon>Actinomycetota</taxon>
        <taxon>Actinomycetes</taxon>
        <taxon>Propionibacteriales</taxon>
        <taxon>Nocardioidaceae</taxon>
        <taxon>Nocardioides</taxon>
    </lineage>
</organism>
<dbReference type="EMBL" id="SDWU01000015">
    <property type="protein sequence ID" value="RYC00291.1"/>
    <property type="molecule type" value="Genomic_DNA"/>
</dbReference>
<dbReference type="Gene3D" id="3.30.1490.330">
    <property type="match status" value="1"/>
</dbReference>
<dbReference type="SUPFAM" id="SSF56059">
    <property type="entry name" value="Glutathione synthetase ATP-binding domain-like"/>
    <property type="match status" value="1"/>
</dbReference>
<evidence type="ECO:0000256" key="3">
    <source>
        <dbReference type="ARBA" id="ARBA00022741"/>
    </source>
</evidence>
<keyword evidence="3" id="KW-0547">Nucleotide-binding</keyword>
<keyword evidence="4" id="KW-0067">ATP-binding</keyword>
<evidence type="ECO:0000256" key="2">
    <source>
        <dbReference type="ARBA" id="ARBA00022723"/>
    </source>
</evidence>
<feature type="domain" description="Glutathionylspermidine synthase pre-ATP-grasp-like" evidence="6">
    <location>
        <begin position="12"/>
        <end position="394"/>
    </location>
</feature>
<accession>A0A4V1RMA3</accession>
<dbReference type="Proteomes" id="UP000293291">
    <property type="component" value="Unassembled WGS sequence"/>
</dbReference>
<dbReference type="RefSeq" id="WP_129455842.1">
    <property type="nucleotide sequence ID" value="NZ_JACXYX010000016.1"/>
</dbReference>
<evidence type="ECO:0000259" key="6">
    <source>
        <dbReference type="Pfam" id="PF03738"/>
    </source>
</evidence>
<keyword evidence="8" id="KW-1185">Reference proteome</keyword>